<protein>
    <submittedName>
        <fullName evidence="2">Uncharacterized protein</fullName>
    </submittedName>
</protein>
<feature type="transmembrane region" description="Helical" evidence="1">
    <location>
        <begin position="30"/>
        <end position="50"/>
    </location>
</feature>
<accession>A0A813KH38</accession>
<name>A0A813KH38_POLGL</name>
<gene>
    <name evidence="2" type="ORF">PGLA2088_LOCUS32253</name>
</gene>
<evidence type="ECO:0000313" key="3">
    <source>
        <dbReference type="Proteomes" id="UP000626109"/>
    </source>
</evidence>
<keyword evidence="1" id="KW-0472">Membrane</keyword>
<comment type="caution">
    <text evidence="2">The sequence shown here is derived from an EMBL/GenBank/DDBJ whole genome shotgun (WGS) entry which is preliminary data.</text>
</comment>
<evidence type="ECO:0000313" key="2">
    <source>
        <dbReference type="EMBL" id="CAE8701989.1"/>
    </source>
</evidence>
<keyword evidence="1" id="KW-0812">Transmembrane</keyword>
<dbReference type="EMBL" id="CAJNNW010029963">
    <property type="protein sequence ID" value="CAE8701989.1"/>
    <property type="molecule type" value="Genomic_DNA"/>
</dbReference>
<sequence length="117" mass="13225">MHTNANKKKNGGTHCELTTKVVKQIHCPSLLLLVTFTGMSSLWVAFAVSVSPPWKRGQGRSWLWFVSQWLDVELFFARRGSVEAQQHSSLGFVGEVYGKIDLQALAEFRINQYPSSR</sequence>
<reference evidence="2" key="1">
    <citation type="submission" date="2021-02" db="EMBL/GenBank/DDBJ databases">
        <authorList>
            <person name="Dougan E. K."/>
            <person name="Rhodes N."/>
            <person name="Thang M."/>
            <person name="Chan C."/>
        </authorList>
    </citation>
    <scope>NUCLEOTIDE SEQUENCE</scope>
</reference>
<dbReference type="AlphaFoldDB" id="A0A813KH38"/>
<dbReference type="Proteomes" id="UP000626109">
    <property type="component" value="Unassembled WGS sequence"/>
</dbReference>
<evidence type="ECO:0000256" key="1">
    <source>
        <dbReference type="SAM" id="Phobius"/>
    </source>
</evidence>
<proteinExistence type="predicted"/>
<organism evidence="2 3">
    <name type="scientific">Polarella glacialis</name>
    <name type="common">Dinoflagellate</name>
    <dbReference type="NCBI Taxonomy" id="89957"/>
    <lineage>
        <taxon>Eukaryota</taxon>
        <taxon>Sar</taxon>
        <taxon>Alveolata</taxon>
        <taxon>Dinophyceae</taxon>
        <taxon>Suessiales</taxon>
        <taxon>Suessiaceae</taxon>
        <taxon>Polarella</taxon>
    </lineage>
</organism>
<keyword evidence="1" id="KW-1133">Transmembrane helix</keyword>